<gene>
    <name evidence="2" type="ORF">TCM_040362</name>
</gene>
<keyword evidence="3" id="KW-1185">Reference proteome</keyword>
<dbReference type="Proteomes" id="UP000026915">
    <property type="component" value="Chromosome 9"/>
</dbReference>
<name>A0A061GSP2_THECC</name>
<protein>
    <submittedName>
        <fullName evidence="2">Uncharacterized protein</fullName>
    </submittedName>
</protein>
<dbReference type="HOGENOM" id="CLU_1605663_0_0_1"/>
<reference evidence="2 3" key="1">
    <citation type="journal article" date="2013" name="Genome Biol.">
        <title>The genome sequence of the most widely cultivated cacao type and its use to identify candidate genes regulating pod color.</title>
        <authorList>
            <person name="Motamayor J.C."/>
            <person name="Mockaitis K."/>
            <person name="Schmutz J."/>
            <person name="Haiminen N."/>
            <person name="Iii D.L."/>
            <person name="Cornejo O."/>
            <person name="Findley S.D."/>
            <person name="Zheng P."/>
            <person name="Utro F."/>
            <person name="Royaert S."/>
            <person name="Saski C."/>
            <person name="Jenkins J."/>
            <person name="Podicheti R."/>
            <person name="Zhao M."/>
            <person name="Scheffler B.E."/>
            <person name="Stack J.C."/>
            <person name="Feltus F.A."/>
            <person name="Mustiga G.M."/>
            <person name="Amores F."/>
            <person name="Phillips W."/>
            <person name="Marelli J.P."/>
            <person name="May G.D."/>
            <person name="Shapiro H."/>
            <person name="Ma J."/>
            <person name="Bustamante C.D."/>
            <person name="Schnell R.J."/>
            <person name="Main D."/>
            <person name="Gilbert D."/>
            <person name="Parida L."/>
            <person name="Kuhn D.N."/>
        </authorList>
    </citation>
    <scope>NUCLEOTIDE SEQUENCE [LARGE SCALE GENOMIC DNA]</scope>
    <source>
        <strain evidence="3">cv. Matina 1-6</strain>
    </source>
</reference>
<dbReference type="InParanoid" id="A0A061GSP2"/>
<evidence type="ECO:0000256" key="1">
    <source>
        <dbReference type="SAM" id="MobiDB-lite"/>
    </source>
</evidence>
<evidence type="ECO:0000313" key="2">
    <source>
        <dbReference type="EMBL" id="EOY32438.1"/>
    </source>
</evidence>
<organism evidence="2 3">
    <name type="scientific">Theobroma cacao</name>
    <name type="common">Cacao</name>
    <name type="synonym">Cocoa</name>
    <dbReference type="NCBI Taxonomy" id="3641"/>
    <lineage>
        <taxon>Eukaryota</taxon>
        <taxon>Viridiplantae</taxon>
        <taxon>Streptophyta</taxon>
        <taxon>Embryophyta</taxon>
        <taxon>Tracheophyta</taxon>
        <taxon>Spermatophyta</taxon>
        <taxon>Magnoliopsida</taxon>
        <taxon>eudicotyledons</taxon>
        <taxon>Gunneridae</taxon>
        <taxon>Pentapetalae</taxon>
        <taxon>rosids</taxon>
        <taxon>malvids</taxon>
        <taxon>Malvales</taxon>
        <taxon>Malvaceae</taxon>
        <taxon>Byttnerioideae</taxon>
        <taxon>Theobroma</taxon>
    </lineage>
</organism>
<sequence>MGLAFKSLVEEDKRNTKSESENEDNMAMLARKFDRFMKDFRARKPTKRDVAKVEYLINYLIWLDYDFTQKEIHLKNLLTKENEKYDGSSRCICCFKFRHLTSSCPLRIVTQRDKVSKNVWVLKGNKSSQYKIVESDMVHKRTKVTNVLEIFNNALGEISTNGVLRY</sequence>
<dbReference type="EMBL" id="CM001887">
    <property type="protein sequence ID" value="EOY32438.1"/>
    <property type="molecule type" value="Genomic_DNA"/>
</dbReference>
<proteinExistence type="predicted"/>
<dbReference type="Gramene" id="EOY32438">
    <property type="protein sequence ID" value="EOY32438"/>
    <property type="gene ID" value="TCM_040362"/>
</dbReference>
<dbReference type="AlphaFoldDB" id="A0A061GSP2"/>
<accession>A0A061GSP2</accession>
<evidence type="ECO:0000313" key="3">
    <source>
        <dbReference type="Proteomes" id="UP000026915"/>
    </source>
</evidence>
<feature type="region of interest" description="Disordered" evidence="1">
    <location>
        <begin position="1"/>
        <end position="23"/>
    </location>
</feature>
<feature type="compositionally biased region" description="Basic and acidic residues" evidence="1">
    <location>
        <begin position="8"/>
        <end position="20"/>
    </location>
</feature>